<dbReference type="InterPro" id="IPR046959">
    <property type="entry name" value="PRK1-6/SRF4-like"/>
</dbReference>
<name>A0ABR2HJP3_9EUKA</name>
<dbReference type="InterPro" id="IPR001245">
    <property type="entry name" value="Ser-Thr/Tyr_kinase_cat_dom"/>
</dbReference>
<dbReference type="InterPro" id="IPR000719">
    <property type="entry name" value="Prot_kinase_dom"/>
</dbReference>
<dbReference type="PROSITE" id="PS50011">
    <property type="entry name" value="PROTEIN_KINASE_DOM"/>
    <property type="match status" value="2"/>
</dbReference>
<feature type="domain" description="Protein kinase" evidence="1">
    <location>
        <begin position="1"/>
        <end position="261"/>
    </location>
</feature>
<dbReference type="PANTHER" id="PTHR48007:SF4">
    <property type="entry name" value="LEUCINE-RICH REPEAT RECEPTOR-LIKE PROTEIN KINASE PXC1"/>
    <property type="match status" value="1"/>
</dbReference>
<dbReference type="Gene3D" id="1.10.510.10">
    <property type="entry name" value="Transferase(Phosphotransferase) domain 1"/>
    <property type="match status" value="2"/>
</dbReference>
<dbReference type="InterPro" id="IPR011009">
    <property type="entry name" value="Kinase-like_dom_sf"/>
</dbReference>
<comment type="caution">
    <text evidence="2">The sequence shown here is derived from an EMBL/GenBank/DDBJ whole genome shotgun (WGS) entry which is preliminary data.</text>
</comment>
<dbReference type="EMBL" id="JAPFFF010000028">
    <property type="protein sequence ID" value="KAK8847322.1"/>
    <property type="molecule type" value="Genomic_DNA"/>
</dbReference>
<evidence type="ECO:0000313" key="3">
    <source>
        <dbReference type="Proteomes" id="UP001470230"/>
    </source>
</evidence>
<evidence type="ECO:0000313" key="2">
    <source>
        <dbReference type="EMBL" id="KAK8847322.1"/>
    </source>
</evidence>
<protein>
    <recommendedName>
        <fullName evidence="1">Protein kinase domain-containing protein</fullName>
    </recommendedName>
</protein>
<organism evidence="2 3">
    <name type="scientific">Tritrichomonas musculus</name>
    <dbReference type="NCBI Taxonomy" id="1915356"/>
    <lineage>
        <taxon>Eukaryota</taxon>
        <taxon>Metamonada</taxon>
        <taxon>Parabasalia</taxon>
        <taxon>Tritrichomonadida</taxon>
        <taxon>Tritrichomonadidae</taxon>
        <taxon>Tritrichomonas</taxon>
    </lineage>
</organism>
<reference evidence="2 3" key="1">
    <citation type="submission" date="2024-04" db="EMBL/GenBank/DDBJ databases">
        <title>Tritrichomonas musculus Genome.</title>
        <authorList>
            <person name="Alves-Ferreira E."/>
            <person name="Grigg M."/>
            <person name="Lorenzi H."/>
            <person name="Galac M."/>
        </authorList>
    </citation>
    <scope>NUCLEOTIDE SEQUENCE [LARGE SCALE GENOMIC DNA]</scope>
    <source>
        <strain evidence="2 3">EAF2021</strain>
    </source>
</reference>
<dbReference type="Proteomes" id="UP001470230">
    <property type="component" value="Unassembled WGS sequence"/>
</dbReference>
<dbReference type="Pfam" id="PF07714">
    <property type="entry name" value="PK_Tyr_Ser-Thr"/>
    <property type="match status" value="1"/>
</dbReference>
<dbReference type="PANTHER" id="PTHR48007">
    <property type="entry name" value="LEUCINE-RICH REPEAT RECEPTOR-LIKE PROTEIN KINASE PXC1"/>
    <property type="match status" value="1"/>
</dbReference>
<feature type="domain" description="Protein kinase" evidence="1">
    <location>
        <begin position="313"/>
        <end position="639"/>
    </location>
</feature>
<dbReference type="SUPFAM" id="SSF56112">
    <property type="entry name" value="Protein kinase-like (PK-like)"/>
    <property type="match status" value="2"/>
</dbReference>
<proteinExistence type="predicted"/>
<sequence>MDNLLFIDTKIMFSSFYDQERDSFITEIETIHDSIYESMGNFLNKIKDNILPWQKNFFVIPDSFDKFTFCPGRNIEYLLFSDGLADFEKKGNINLYILEWLFSVAVGIYILESNNIEYYGLSDKTVLIDSKMRARIINLTHNHYKNDTITAYPIFFYSPEQSYWYRNNIAYSKVSKEQKSKANAYNYGVFLHQLVTRQKQSDIYFNNIPKSDTVQKLEEGAIEYMQLDKRNVPFQDLLLKCLQTDINERCDIKYVIQYLLNIDNNSKSAPSDPNYFNLNSVNLNEYHKFIIEVFGFEKVKNFEDAKQEIISMLNGENQLKNNAFLDHTKCTFEDLEEGYNLGMNYCMEMIKQSYTKLYYDDQKRYKKFREANPEINDFQVMKVFMKYRFNVPQLIDELNKLSRRNTQFSKLILDKQPNIHDDLNLYNILYGYSRLTRNTLNINMKLRWLKSIAEQLRNIYDNARVLITFSSKDVYISENMEAVIYQKQIEINSDSIDDRIMELKTRLQFTDIKDKNDISLYYRPPELLEKIIDPENIDFSKCAMYSFGVLAKELIEANTPWLYTENLTKKEKIKMMKNPHWCSFSSVELEKEISKHQLTDIEKENLYNYLNQCLYKDASKRGNFHDLIEILKKITDDNE</sequence>
<keyword evidence="3" id="KW-1185">Reference proteome</keyword>
<evidence type="ECO:0000259" key="1">
    <source>
        <dbReference type="PROSITE" id="PS50011"/>
    </source>
</evidence>
<gene>
    <name evidence="2" type="ORF">M9Y10_019912</name>
</gene>
<accession>A0ABR2HJP3</accession>